<dbReference type="AlphaFoldDB" id="A0A9P1E5G5"/>
<organism evidence="2 3">
    <name type="scientific">Cuscuta europaea</name>
    <name type="common">European dodder</name>
    <dbReference type="NCBI Taxonomy" id="41803"/>
    <lineage>
        <taxon>Eukaryota</taxon>
        <taxon>Viridiplantae</taxon>
        <taxon>Streptophyta</taxon>
        <taxon>Embryophyta</taxon>
        <taxon>Tracheophyta</taxon>
        <taxon>Spermatophyta</taxon>
        <taxon>Magnoliopsida</taxon>
        <taxon>eudicotyledons</taxon>
        <taxon>Gunneridae</taxon>
        <taxon>Pentapetalae</taxon>
        <taxon>asterids</taxon>
        <taxon>lamiids</taxon>
        <taxon>Solanales</taxon>
        <taxon>Convolvulaceae</taxon>
        <taxon>Cuscuteae</taxon>
        <taxon>Cuscuta</taxon>
        <taxon>Cuscuta subgen. Cuscuta</taxon>
    </lineage>
</organism>
<feature type="domain" description="DUF4283" evidence="1">
    <location>
        <begin position="174"/>
        <end position="251"/>
    </location>
</feature>
<dbReference type="PANTHER" id="PTHR31286:SF168">
    <property type="entry name" value="DUF4283 DOMAIN-CONTAINING PROTEIN"/>
    <property type="match status" value="1"/>
</dbReference>
<dbReference type="Proteomes" id="UP001152484">
    <property type="component" value="Unassembled WGS sequence"/>
</dbReference>
<dbReference type="InterPro" id="IPR040256">
    <property type="entry name" value="At4g02000-like"/>
</dbReference>
<dbReference type="PANTHER" id="PTHR31286">
    <property type="entry name" value="GLYCINE-RICH CELL WALL STRUCTURAL PROTEIN 1.8-LIKE"/>
    <property type="match status" value="1"/>
</dbReference>
<comment type="caution">
    <text evidence="2">The sequence shown here is derived from an EMBL/GenBank/DDBJ whole genome shotgun (WGS) entry which is preliminary data.</text>
</comment>
<evidence type="ECO:0000259" key="1">
    <source>
        <dbReference type="Pfam" id="PF14111"/>
    </source>
</evidence>
<proteinExistence type="predicted"/>
<keyword evidence="3" id="KW-1185">Reference proteome</keyword>
<gene>
    <name evidence="2" type="ORF">CEURO_LOCUS7497</name>
</gene>
<name>A0A9P1E5G5_CUSEU</name>
<evidence type="ECO:0000313" key="2">
    <source>
        <dbReference type="EMBL" id="CAH9080409.1"/>
    </source>
</evidence>
<sequence length="587" mass="63214">MVRNKPGTGVTPIATRSSSRFSVLETMAEDFPALNADCLRTGSSGKAATAKAIESAATLPNKSVTDKPIASVAANNELTAGKLAVTHAGTANIGIPLAEELLPGKSADKANVPAVTINSECNKEDTNEPNRKQWSTLFKDNRAPTEGLKLRYIPPTSDFLDFSDRVLPSMVDIFGYCLVGFFTGRFPGLKATYSLAKKWGVHCEIKPHDKGWVVFKFKSEADRTKVMLEGPYILFGKLLVLKVLSDDFSFEDEEFLKVPIWIKFPKLPVRLWNEDTISEVASMVGVPLTTDRITLEKANHNFARVLIEVDVTKPPPLSFPIKMTSGRTFEQRVLYETFPNYCFHCKQYGHHPFICKKLAAKGKAEISEPEKVEAILIAREPATKAIEATKAIVVQDMVDPEGEFVEVRRQKGKMIAKLVTPSVAAVLQPAAGPKTAAISQAALTAAEDSPAPAAAIPAIPAAPAAAIPGVLAAAIAHELDKHPAAAHESQPAAAIPVKPAAAPSTAAHEKVESDMLQMKPTAGMESDVVLAADALEAHVTAARETEAIDAHDKIAKANEALRLSLVKLAAEYAANKNKRKSKKGKER</sequence>
<dbReference type="InterPro" id="IPR025558">
    <property type="entry name" value="DUF4283"/>
</dbReference>
<accession>A0A9P1E5G5</accession>
<dbReference type="OrthoDB" id="851886at2759"/>
<reference evidence="2" key="1">
    <citation type="submission" date="2022-07" db="EMBL/GenBank/DDBJ databases">
        <authorList>
            <person name="Macas J."/>
            <person name="Novak P."/>
            <person name="Neumann P."/>
        </authorList>
    </citation>
    <scope>NUCLEOTIDE SEQUENCE</scope>
</reference>
<dbReference type="Pfam" id="PF14111">
    <property type="entry name" value="DUF4283"/>
    <property type="match status" value="1"/>
</dbReference>
<evidence type="ECO:0000313" key="3">
    <source>
        <dbReference type="Proteomes" id="UP001152484"/>
    </source>
</evidence>
<protein>
    <recommendedName>
        <fullName evidence="1">DUF4283 domain-containing protein</fullName>
    </recommendedName>
</protein>
<dbReference type="EMBL" id="CAMAPE010000013">
    <property type="protein sequence ID" value="CAH9080409.1"/>
    <property type="molecule type" value="Genomic_DNA"/>
</dbReference>